<organism evidence="2 3">
    <name type="scientific">Fistulina hepatica ATCC 64428</name>
    <dbReference type="NCBI Taxonomy" id="1128425"/>
    <lineage>
        <taxon>Eukaryota</taxon>
        <taxon>Fungi</taxon>
        <taxon>Dikarya</taxon>
        <taxon>Basidiomycota</taxon>
        <taxon>Agaricomycotina</taxon>
        <taxon>Agaricomycetes</taxon>
        <taxon>Agaricomycetidae</taxon>
        <taxon>Agaricales</taxon>
        <taxon>Fistulinaceae</taxon>
        <taxon>Fistulina</taxon>
    </lineage>
</organism>
<evidence type="ECO:0000313" key="2">
    <source>
        <dbReference type="EMBL" id="KIY52140.1"/>
    </source>
</evidence>
<name>A0A0D7AJV5_9AGAR</name>
<gene>
    <name evidence="2" type="ORF">FISHEDRAFT_70098</name>
</gene>
<keyword evidence="3" id="KW-1185">Reference proteome</keyword>
<evidence type="ECO:0000313" key="3">
    <source>
        <dbReference type="Proteomes" id="UP000054144"/>
    </source>
</evidence>
<accession>A0A0D7AJV5</accession>
<evidence type="ECO:0000256" key="1">
    <source>
        <dbReference type="SAM" id="MobiDB-lite"/>
    </source>
</evidence>
<reference evidence="2 3" key="1">
    <citation type="journal article" date="2015" name="Fungal Genet. Biol.">
        <title>Evolution of novel wood decay mechanisms in Agaricales revealed by the genome sequences of Fistulina hepatica and Cylindrobasidium torrendii.</title>
        <authorList>
            <person name="Floudas D."/>
            <person name="Held B.W."/>
            <person name="Riley R."/>
            <person name="Nagy L.G."/>
            <person name="Koehler G."/>
            <person name="Ransdell A.S."/>
            <person name="Younus H."/>
            <person name="Chow J."/>
            <person name="Chiniquy J."/>
            <person name="Lipzen A."/>
            <person name="Tritt A."/>
            <person name="Sun H."/>
            <person name="Haridas S."/>
            <person name="LaButti K."/>
            <person name="Ohm R.A."/>
            <person name="Kues U."/>
            <person name="Blanchette R.A."/>
            <person name="Grigoriev I.V."/>
            <person name="Minto R.E."/>
            <person name="Hibbett D.S."/>
        </authorList>
    </citation>
    <scope>NUCLEOTIDE SEQUENCE [LARGE SCALE GENOMIC DNA]</scope>
    <source>
        <strain evidence="2 3">ATCC 64428</strain>
    </source>
</reference>
<dbReference type="AlphaFoldDB" id="A0A0D7AJV5"/>
<dbReference type="Proteomes" id="UP000054144">
    <property type="component" value="Unassembled WGS sequence"/>
</dbReference>
<proteinExistence type="predicted"/>
<dbReference type="OrthoDB" id="2532734at2759"/>
<feature type="compositionally biased region" description="Basic and acidic residues" evidence="1">
    <location>
        <begin position="1"/>
        <end position="23"/>
    </location>
</feature>
<feature type="compositionally biased region" description="Basic and acidic residues" evidence="1">
    <location>
        <begin position="76"/>
        <end position="89"/>
    </location>
</feature>
<sequence>MSGFISKEKAKELERNAAKEHNEPTYSIQPHPAKTNDPADLQPKHQGGGLRGAGHAFQAFDVPGPQIPHDMPAAQSHDELQARQEQLNK</sequence>
<protein>
    <submittedName>
        <fullName evidence="2">Uncharacterized protein</fullName>
    </submittedName>
</protein>
<dbReference type="EMBL" id="KN881645">
    <property type="protein sequence ID" value="KIY52140.1"/>
    <property type="molecule type" value="Genomic_DNA"/>
</dbReference>
<feature type="region of interest" description="Disordered" evidence="1">
    <location>
        <begin position="1"/>
        <end position="89"/>
    </location>
</feature>